<feature type="compositionally biased region" description="Low complexity" evidence="1">
    <location>
        <begin position="1"/>
        <end position="17"/>
    </location>
</feature>
<dbReference type="InterPro" id="IPR004981">
    <property type="entry name" value="Trp_2_3_dOase"/>
</dbReference>
<sequence length="128" mass="13979">MRCCATPPDDVTSPSSPRTATANTAVDSPSAATATDYESYLLIPRLLELQRSLTAAAHDEMLFGVIHQGYELWFRLLNGDCLGAGTALRRVLLVEDVLHHQLACLETMSPEGFIEFRSPLTPASGFDR</sequence>
<comment type="caution">
    <text evidence="2">The sequence shown here is derived from an EMBL/GenBank/DDBJ whole genome shotgun (WGS) entry which is preliminary data.</text>
</comment>
<accession>A0A934KQ20</accession>
<evidence type="ECO:0008006" key="4">
    <source>
        <dbReference type="Google" id="ProtNLM"/>
    </source>
</evidence>
<evidence type="ECO:0000313" key="2">
    <source>
        <dbReference type="EMBL" id="MBJ7609122.1"/>
    </source>
</evidence>
<dbReference type="Pfam" id="PF03301">
    <property type="entry name" value="Trp_dioxygenase"/>
    <property type="match status" value="1"/>
</dbReference>
<organism evidence="2 3">
    <name type="scientific">Candidatus Amunia macphersoniae</name>
    <dbReference type="NCBI Taxonomy" id="3127014"/>
    <lineage>
        <taxon>Bacteria</taxon>
        <taxon>Bacillati</taxon>
        <taxon>Candidatus Dormiibacterota</taxon>
        <taxon>Candidatus Dormibacteria</taxon>
        <taxon>Candidatus Aeolococcales</taxon>
        <taxon>Candidatus Aeolococcaceae</taxon>
        <taxon>Candidatus Amunia</taxon>
    </lineage>
</organism>
<dbReference type="Gene3D" id="1.20.58.480">
    <property type="match status" value="1"/>
</dbReference>
<dbReference type="Proteomes" id="UP000614410">
    <property type="component" value="Unassembled WGS sequence"/>
</dbReference>
<evidence type="ECO:0000256" key="1">
    <source>
        <dbReference type="SAM" id="MobiDB-lite"/>
    </source>
</evidence>
<dbReference type="EMBL" id="JAEKNN010000030">
    <property type="protein sequence ID" value="MBJ7609122.1"/>
    <property type="molecule type" value="Genomic_DNA"/>
</dbReference>
<dbReference type="InterPro" id="IPR037217">
    <property type="entry name" value="Trp/Indoleamine_2_3_dOase-like"/>
</dbReference>
<gene>
    <name evidence="2" type="ORF">JF887_06785</name>
</gene>
<dbReference type="PANTHER" id="PTHR10138:SF0">
    <property type="entry name" value="TRYPTOPHAN 2,3-DIOXYGENASE"/>
    <property type="match status" value="1"/>
</dbReference>
<evidence type="ECO:0000313" key="3">
    <source>
        <dbReference type="Proteomes" id="UP000614410"/>
    </source>
</evidence>
<dbReference type="GO" id="GO:0020037">
    <property type="term" value="F:heme binding"/>
    <property type="evidence" value="ECO:0007669"/>
    <property type="project" value="InterPro"/>
</dbReference>
<protein>
    <recommendedName>
        <fullName evidence="4">Tryptophan 2,3-dioxygenase</fullName>
    </recommendedName>
</protein>
<dbReference type="GO" id="GO:0019442">
    <property type="term" value="P:L-tryptophan catabolic process to acetyl-CoA"/>
    <property type="evidence" value="ECO:0007669"/>
    <property type="project" value="TreeGrafter"/>
</dbReference>
<reference evidence="2 3" key="1">
    <citation type="submission" date="2020-10" db="EMBL/GenBank/DDBJ databases">
        <title>Ca. Dormibacterota MAGs.</title>
        <authorList>
            <person name="Montgomery K."/>
        </authorList>
    </citation>
    <scope>NUCLEOTIDE SEQUENCE [LARGE SCALE GENOMIC DNA]</scope>
    <source>
        <strain evidence="2">Mitchell_Peninsula_5</strain>
    </source>
</reference>
<feature type="region of interest" description="Disordered" evidence="1">
    <location>
        <begin position="1"/>
        <end position="28"/>
    </location>
</feature>
<dbReference type="GO" id="GO:0019441">
    <property type="term" value="P:L-tryptophan catabolic process to kynurenine"/>
    <property type="evidence" value="ECO:0007669"/>
    <property type="project" value="InterPro"/>
</dbReference>
<feature type="compositionally biased region" description="Polar residues" evidence="1">
    <location>
        <begin position="18"/>
        <end position="28"/>
    </location>
</feature>
<dbReference type="AlphaFoldDB" id="A0A934KQ20"/>
<dbReference type="GO" id="GO:0046872">
    <property type="term" value="F:metal ion binding"/>
    <property type="evidence" value="ECO:0007669"/>
    <property type="project" value="InterPro"/>
</dbReference>
<name>A0A934KQ20_9BACT</name>
<dbReference type="SUPFAM" id="SSF140959">
    <property type="entry name" value="Indolic compounds 2,3-dioxygenase-like"/>
    <property type="match status" value="1"/>
</dbReference>
<proteinExistence type="predicted"/>
<dbReference type="GO" id="GO:0004833">
    <property type="term" value="F:L-tryptophan 2,3-dioxygenase activity"/>
    <property type="evidence" value="ECO:0007669"/>
    <property type="project" value="InterPro"/>
</dbReference>
<dbReference type="PANTHER" id="PTHR10138">
    <property type="entry name" value="TRYPTOPHAN 2,3-DIOXYGENASE"/>
    <property type="match status" value="1"/>
</dbReference>